<evidence type="ECO:0000313" key="3">
    <source>
        <dbReference type="Proteomes" id="UP000309872"/>
    </source>
</evidence>
<comment type="caution">
    <text evidence="2">The sequence shown here is derived from an EMBL/GenBank/DDBJ whole genome shotgun (WGS) entry which is preliminary data.</text>
</comment>
<protein>
    <recommendedName>
        <fullName evidence="4">Lipocalin-like domain-containing protein</fullName>
    </recommendedName>
</protein>
<gene>
    <name evidence="2" type="ORF">FAZ19_10425</name>
</gene>
<dbReference type="PROSITE" id="PS51257">
    <property type="entry name" value="PROKAR_LIPOPROTEIN"/>
    <property type="match status" value="1"/>
</dbReference>
<evidence type="ECO:0000256" key="1">
    <source>
        <dbReference type="SAM" id="SignalP"/>
    </source>
</evidence>
<sequence>MKNSIKILSLLFITLFAFSACSKDDDPADNDLFTGRYEGDVSFASTDDDEDDVSTTNGSVTVVKVGDTYTFNFSDGIPTLGNIEMKKGDNNTIIIGDGALGTITITESTLRIAYTKDGRTWTADCDR</sequence>
<evidence type="ECO:0000313" key="2">
    <source>
        <dbReference type="EMBL" id="TJY65545.1"/>
    </source>
</evidence>
<proteinExistence type="predicted"/>
<dbReference type="Proteomes" id="UP000309872">
    <property type="component" value="Unassembled WGS sequence"/>
</dbReference>
<accession>A0A4U0H1U1</accession>
<feature type="signal peptide" evidence="1">
    <location>
        <begin position="1"/>
        <end position="22"/>
    </location>
</feature>
<name>A0A4U0H1U1_9SPHI</name>
<keyword evidence="3" id="KW-1185">Reference proteome</keyword>
<evidence type="ECO:0008006" key="4">
    <source>
        <dbReference type="Google" id="ProtNLM"/>
    </source>
</evidence>
<dbReference type="RefSeq" id="WP_136820674.1">
    <property type="nucleotide sequence ID" value="NZ_BMJX01000003.1"/>
</dbReference>
<dbReference type="EMBL" id="SUKA01000003">
    <property type="protein sequence ID" value="TJY65545.1"/>
    <property type="molecule type" value="Genomic_DNA"/>
</dbReference>
<organism evidence="2 3">
    <name type="scientific">Sphingobacterium alkalisoli</name>
    <dbReference type="NCBI Taxonomy" id="1874115"/>
    <lineage>
        <taxon>Bacteria</taxon>
        <taxon>Pseudomonadati</taxon>
        <taxon>Bacteroidota</taxon>
        <taxon>Sphingobacteriia</taxon>
        <taxon>Sphingobacteriales</taxon>
        <taxon>Sphingobacteriaceae</taxon>
        <taxon>Sphingobacterium</taxon>
    </lineage>
</organism>
<reference evidence="2 3" key="1">
    <citation type="submission" date="2019-04" db="EMBL/GenBank/DDBJ databases">
        <title>Sphingobacterium olei sp. nov., isolated from oil-contaminated soil.</title>
        <authorList>
            <person name="Liu B."/>
        </authorList>
    </citation>
    <scope>NUCLEOTIDE SEQUENCE [LARGE SCALE GENOMIC DNA]</scope>
    <source>
        <strain evidence="2 3">Y3L14</strain>
    </source>
</reference>
<keyword evidence="1" id="KW-0732">Signal</keyword>
<dbReference type="AlphaFoldDB" id="A0A4U0H1U1"/>
<feature type="chain" id="PRO_5020420565" description="Lipocalin-like domain-containing protein" evidence="1">
    <location>
        <begin position="23"/>
        <end position="127"/>
    </location>
</feature>
<dbReference type="OrthoDB" id="711418at2"/>